<dbReference type="InterPro" id="IPR041496">
    <property type="entry name" value="YitH/HolE_GNAT"/>
</dbReference>
<sequence>MTATKKTLSISYRTLNQTDLNSAYELSQAVKWPHRIDDWKMVHNLGTGFIAEYNNHPIGTVLCWEHGEKFASLGMVIVSPDMQGNGIGRALMKQILAKIGDHKNVLLFATPSGQPLYESYGFHPSGDVYQHQAIVKDSHPIDSVHASQQRSITPADHKAIAQLAETACGLAREMALNEVLKSATGVVTEQQGEITGFALIRKFGRGYAIGPVIGSTQDEAKAMIQALVNQHTHEFVRIDVPQSSQLSPWLEEIGLPKVDTVVRMIRGEMPQTDANVQQYALISQALG</sequence>
<dbReference type="InterPro" id="IPR016181">
    <property type="entry name" value="Acyl_CoA_acyltransferase"/>
</dbReference>
<evidence type="ECO:0000259" key="1">
    <source>
        <dbReference type="PROSITE" id="PS51186"/>
    </source>
</evidence>
<dbReference type="EMBL" id="CP000749">
    <property type="protein sequence ID" value="ABR71989.1"/>
    <property type="molecule type" value="Genomic_DNA"/>
</dbReference>
<dbReference type="Pfam" id="PF13508">
    <property type="entry name" value="Acetyltransf_7"/>
    <property type="match status" value="1"/>
</dbReference>
<dbReference type="SUPFAM" id="SSF55729">
    <property type="entry name" value="Acyl-CoA N-acyltransferases (Nat)"/>
    <property type="match status" value="1"/>
</dbReference>
<reference evidence="2" key="1">
    <citation type="submission" date="2007-06" db="EMBL/GenBank/DDBJ databases">
        <title>Complete sequence of Marinomonas sp. MWYL1.</title>
        <authorList>
            <consortium name="US DOE Joint Genome Institute"/>
            <person name="Copeland A."/>
            <person name="Lucas S."/>
            <person name="Lapidus A."/>
            <person name="Barry K."/>
            <person name="Glavina del Rio T."/>
            <person name="Dalin E."/>
            <person name="Tice H."/>
            <person name="Pitluck S."/>
            <person name="Kiss H."/>
            <person name="Brettin T."/>
            <person name="Bruce D."/>
            <person name="Detter J.C."/>
            <person name="Han C."/>
            <person name="Schmutz J."/>
            <person name="Larimer F."/>
            <person name="Land M."/>
            <person name="Hauser L."/>
            <person name="Kyrpides N."/>
            <person name="Kim E."/>
            <person name="Johnston A.W.B."/>
            <person name="Todd J.D."/>
            <person name="Rogers R."/>
            <person name="Wexler M."/>
            <person name="Bond P.L."/>
            <person name="Li Y."/>
            <person name="Richardson P."/>
        </authorList>
    </citation>
    <scope>NUCLEOTIDE SEQUENCE [LARGE SCALE GENOMIC DNA]</scope>
    <source>
        <strain evidence="2">MWYL1</strain>
    </source>
</reference>
<dbReference type="InterPro" id="IPR000182">
    <property type="entry name" value="GNAT_dom"/>
</dbReference>
<dbReference type="KEGG" id="mmw:Mmwyl1_3079"/>
<dbReference type="HOGENOM" id="CLU_063450_1_0_6"/>
<organism evidence="2">
    <name type="scientific">Marinomonas sp. (strain MWYL1)</name>
    <dbReference type="NCBI Taxonomy" id="400668"/>
    <lineage>
        <taxon>Bacteria</taxon>
        <taxon>Pseudomonadati</taxon>
        <taxon>Pseudomonadota</taxon>
        <taxon>Gammaproteobacteria</taxon>
        <taxon>Oceanospirillales</taxon>
        <taxon>Oceanospirillaceae</taxon>
        <taxon>Marinomonas</taxon>
    </lineage>
</organism>
<feature type="domain" description="N-acetyltransferase" evidence="1">
    <location>
        <begin position="10"/>
        <end position="142"/>
    </location>
</feature>
<dbReference type="Gene3D" id="3.40.630.90">
    <property type="match status" value="1"/>
</dbReference>
<dbReference type="PANTHER" id="PTHR47237:SF2">
    <property type="entry name" value="BLL4206 PROTEIN"/>
    <property type="match status" value="1"/>
</dbReference>
<dbReference type="STRING" id="400668.Mmwyl1_3079"/>
<dbReference type="GO" id="GO:0016747">
    <property type="term" value="F:acyltransferase activity, transferring groups other than amino-acyl groups"/>
    <property type="evidence" value="ECO:0007669"/>
    <property type="project" value="InterPro"/>
</dbReference>
<keyword evidence="2" id="KW-0808">Transferase</keyword>
<evidence type="ECO:0000313" key="2">
    <source>
        <dbReference type="EMBL" id="ABR71989.1"/>
    </source>
</evidence>
<name>A6VZW0_MARMS</name>
<protein>
    <submittedName>
        <fullName evidence="2">GCN5-related N-acetyltransferase</fullName>
    </submittedName>
</protein>
<dbReference type="CDD" id="cd04301">
    <property type="entry name" value="NAT_SF"/>
    <property type="match status" value="1"/>
</dbReference>
<dbReference type="PANTHER" id="PTHR47237">
    <property type="entry name" value="SLL0310 PROTEIN"/>
    <property type="match status" value="1"/>
</dbReference>
<proteinExistence type="predicted"/>
<dbReference type="Gene3D" id="3.40.630.30">
    <property type="match status" value="1"/>
</dbReference>
<gene>
    <name evidence="2" type="ordered locus">Mmwyl1_3079</name>
</gene>
<dbReference type="OrthoDB" id="510731at2"/>
<dbReference type="AlphaFoldDB" id="A6VZW0"/>
<accession>A6VZW0</accession>
<dbReference type="Pfam" id="PF18014">
    <property type="entry name" value="Acetyltransf_18"/>
    <property type="match status" value="1"/>
</dbReference>
<dbReference type="eggNOG" id="COG0456">
    <property type="taxonomic scope" value="Bacteria"/>
</dbReference>
<dbReference type="InterPro" id="IPR052729">
    <property type="entry name" value="Acyl/Acetyltrans_Enzymes"/>
</dbReference>
<dbReference type="PROSITE" id="PS51186">
    <property type="entry name" value="GNAT"/>
    <property type="match status" value="1"/>
</dbReference>